<dbReference type="EMBL" id="JBHLZU010000010">
    <property type="protein sequence ID" value="MFB9904653.1"/>
    <property type="molecule type" value="Genomic_DNA"/>
</dbReference>
<name>A0ABV5ZUW0_9PSEU</name>
<dbReference type="RefSeq" id="WP_377851859.1">
    <property type="nucleotide sequence ID" value="NZ_JBHLZU010000010.1"/>
</dbReference>
<gene>
    <name evidence="2" type="ORF">ACFFQA_11995</name>
</gene>
<evidence type="ECO:0000313" key="3">
    <source>
        <dbReference type="Proteomes" id="UP001589693"/>
    </source>
</evidence>
<accession>A0ABV5ZUW0</accession>
<protein>
    <recommendedName>
        <fullName evidence="4">PE domain-containing protein</fullName>
    </recommendedName>
</protein>
<evidence type="ECO:0000313" key="2">
    <source>
        <dbReference type="EMBL" id="MFB9904653.1"/>
    </source>
</evidence>
<feature type="compositionally biased region" description="Basic and acidic residues" evidence="1">
    <location>
        <begin position="1"/>
        <end position="12"/>
    </location>
</feature>
<evidence type="ECO:0000256" key="1">
    <source>
        <dbReference type="SAM" id="MobiDB-lite"/>
    </source>
</evidence>
<evidence type="ECO:0008006" key="4">
    <source>
        <dbReference type="Google" id="ProtNLM"/>
    </source>
</evidence>
<proteinExistence type="predicted"/>
<dbReference type="Proteomes" id="UP001589693">
    <property type="component" value="Unassembled WGS sequence"/>
</dbReference>
<organism evidence="2 3">
    <name type="scientific">Allokutzneria oryzae</name>
    <dbReference type="NCBI Taxonomy" id="1378989"/>
    <lineage>
        <taxon>Bacteria</taxon>
        <taxon>Bacillati</taxon>
        <taxon>Actinomycetota</taxon>
        <taxon>Actinomycetes</taxon>
        <taxon>Pseudonocardiales</taxon>
        <taxon>Pseudonocardiaceae</taxon>
        <taxon>Allokutzneria</taxon>
    </lineage>
</organism>
<reference evidence="2 3" key="1">
    <citation type="submission" date="2024-09" db="EMBL/GenBank/DDBJ databases">
        <authorList>
            <person name="Sun Q."/>
            <person name="Mori K."/>
        </authorList>
    </citation>
    <scope>NUCLEOTIDE SEQUENCE [LARGE SCALE GENOMIC DNA]</scope>
    <source>
        <strain evidence="2 3">TBRC 7907</strain>
    </source>
</reference>
<feature type="region of interest" description="Disordered" evidence="1">
    <location>
        <begin position="1"/>
        <end position="22"/>
    </location>
</feature>
<comment type="caution">
    <text evidence="2">The sequence shown here is derived from an EMBL/GenBank/DDBJ whole genome shotgun (WGS) entry which is preliminary data.</text>
</comment>
<keyword evidence="3" id="KW-1185">Reference proteome</keyword>
<sequence length="129" mass="14081">MVAVHEGDDAGRRQPPSGDGGTLTIDVDPSMIPLLAATFAEQANLLGTQLRRAFRLLRIGTPWLGDPVSAEAAKRFNEHLADSPLSLINVLMTLHTEYEAHYDALMSAAKHYKVTEETNAALMERGLLQ</sequence>